<name>A0AB35R9T9_PSEA0</name>
<evidence type="ECO:0000313" key="1">
    <source>
        <dbReference type="EMBL" id="MDT3244156.1"/>
    </source>
</evidence>
<organism evidence="1 2">
    <name type="scientific">Pseudomonas amygdali pv. morsprunorum</name>
    <dbReference type="NCBI Taxonomy" id="129138"/>
    <lineage>
        <taxon>Bacteria</taxon>
        <taxon>Pseudomonadati</taxon>
        <taxon>Pseudomonadota</taxon>
        <taxon>Gammaproteobacteria</taxon>
        <taxon>Pseudomonadales</taxon>
        <taxon>Pseudomonadaceae</taxon>
        <taxon>Pseudomonas</taxon>
        <taxon>Pseudomonas amygdali</taxon>
    </lineage>
</organism>
<dbReference type="Proteomes" id="UP001254709">
    <property type="component" value="Unassembled WGS sequence"/>
</dbReference>
<dbReference type="AlphaFoldDB" id="A0AB35R9T9"/>
<comment type="caution">
    <text evidence="1">The sequence shown here is derived from an EMBL/GenBank/DDBJ whole genome shotgun (WGS) entry which is preliminary data.</text>
</comment>
<accession>A0AB35R9T9</accession>
<gene>
    <name evidence="1" type="ORF">QNL30_26685</name>
</gene>
<dbReference type="RefSeq" id="WP_158662098.1">
    <property type="nucleotide sequence ID" value="NZ_JASJMZ010000071.1"/>
</dbReference>
<proteinExistence type="predicted"/>
<protein>
    <submittedName>
        <fullName evidence="1">Uncharacterized protein</fullName>
    </submittedName>
</protein>
<dbReference type="EMBL" id="JASJMZ010000071">
    <property type="protein sequence ID" value="MDT3244156.1"/>
    <property type="molecule type" value="Genomic_DNA"/>
</dbReference>
<sequence length="58" mass="6726">MKTTMATTPTHFKYQCRICQKKHLQPVLQEGLEKTPVPRCCGRDRDMAFKGHHNEAQV</sequence>
<evidence type="ECO:0000313" key="2">
    <source>
        <dbReference type="Proteomes" id="UP001254709"/>
    </source>
</evidence>
<reference evidence="1" key="1">
    <citation type="submission" date="2023-05" db="EMBL/GenBank/DDBJ databases">
        <title>Development of a Genome-informed protocol for detection of Pseudomonas amygdali pv. morsprunorum using LAMP and PCR.</title>
        <authorList>
            <person name="Diaz D."/>
            <person name="Zamorano A."/>
            <person name="Garcia H."/>
            <person name="Ramos C."/>
            <person name="Cui W."/>
            <person name="Carreras C."/>
            <person name="Beltran M.F."/>
            <person name="Sagredo B."/>
            <person name="Pinto M."/>
            <person name="Fiore N."/>
        </authorList>
    </citation>
    <scope>NUCLEOTIDE SEQUENCE</scope>
    <source>
        <strain evidence="1">S2_Pam</strain>
    </source>
</reference>